<dbReference type="Proteomes" id="UP000198508">
    <property type="component" value="Unassembled WGS sequence"/>
</dbReference>
<dbReference type="CDD" id="cd06174">
    <property type="entry name" value="MFS"/>
    <property type="match status" value="1"/>
</dbReference>
<dbReference type="InterPro" id="IPR011701">
    <property type="entry name" value="MFS"/>
</dbReference>
<evidence type="ECO:0000256" key="6">
    <source>
        <dbReference type="ARBA" id="ARBA00023136"/>
    </source>
</evidence>
<keyword evidence="5 7" id="KW-1133">Transmembrane helix</keyword>
<evidence type="ECO:0000256" key="3">
    <source>
        <dbReference type="ARBA" id="ARBA00022475"/>
    </source>
</evidence>
<evidence type="ECO:0000256" key="4">
    <source>
        <dbReference type="ARBA" id="ARBA00022692"/>
    </source>
</evidence>
<feature type="transmembrane region" description="Helical" evidence="7">
    <location>
        <begin position="46"/>
        <end position="63"/>
    </location>
</feature>
<keyword evidence="10" id="KW-1185">Reference proteome</keyword>
<feature type="transmembrane region" description="Helical" evidence="7">
    <location>
        <begin position="137"/>
        <end position="158"/>
    </location>
</feature>
<comment type="subcellular location">
    <subcellularLocation>
        <location evidence="1">Cell membrane</location>
        <topology evidence="1">Multi-pass membrane protein</topology>
    </subcellularLocation>
</comment>
<dbReference type="STRING" id="460384.SAMN05216313_12521"/>
<keyword evidence="3" id="KW-1003">Cell membrane</keyword>
<feature type="transmembrane region" description="Helical" evidence="7">
    <location>
        <begin position="284"/>
        <end position="302"/>
    </location>
</feature>
<dbReference type="GO" id="GO:0022857">
    <property type="term" value="F:transmembrane transporter activity"/>
    <property type="evidence" value="ECO:0007669"/>
    <property type="project" value="InterPro"/>
</dbReference>
<dbReference type="InterPro" id="IPR020846">
    <property type="entry name" value="MFS_dom"/>
</dbReference>
<dbReference type="EMBL" id="FOIM01000025">
    <property type="protein sequence ID" value="SEU02737.1"/>
    <property type="molecule type" value="Genomic_DNA"/>
</dbReference>
<evidence type="ECO:0000256" key="5">
    <source>
        <dbReference type="ARBA" id="ARBA00022989"/>
    </source>
</evidence>
<feature type="transmembrane region" description="Helical" evidence="7">
    <location>
        <begin position="170"/>
        <end position="190"/>
    </location>
</feature>
<protein>
    <submittedName>
        <fullName evidence="9">Nitrate/nitrite transporter NarK</fullName>
    </submittedName>
</protein>
<dbReference type="AlphaFoldDB" id="A0A1I0IZ51"/>
<evidence type="ECO:0000256" key="2">
    <source>
        <dbReference type="ARBA" id="ARBA00022448"/>
    </source>
</evidence>
<feature type="transmembrane region" description="Helical" evidence="7">
    <location>
        <begin position="380"/>
        <end position="400"/>
    </location>
</feature>
<dbReference type="InterPro" id="IPR036259">
    <property type="entry name" value="MFS_trans_sf"/>
</dbReference>
<dbReference type="Pfam" id="PF07690">
    <property type="entry name" value="MFS_1"/>
    <property type="match status" value="1"/>
</dbReference>
<evidence type="ECO:0000313" key="10">
    <source>
        <dbReference type="Proteomes" id="UP000198508"/>
    </source>
</evidence>
<feature type="transmembrane region" description="Helical" evidence="7">
    <location>
        <begin position="308"/>
        <end position="329"/>
    </location>
</feature>
<evidence type="ECO:0000256" key="7">
    <source>
        <dbReference type="SAM" id="Phobius"/>
    </source>
</evidence>
<dbReference type="PANTHER" id="PTHR43124">
    <property type="entry name" value="PURINE EFFLUX PUMP PBUE"/>
    <property type="match status" value="1"/>
</dbReference>
<feature type="transmembrane region" description="Helical" evidence="7">
    <location>
        <begin position="75"/>
        <end position="93"/>
    </location>
</feature>
<evidence type="ECO:0000313" key="9">
    <source>
        <dbReference type="EMBL" id="SEU02737.1"/>
    </source>
</evidence>
<feature type="transmembrane region" description="Helical" evidence="7">
    <location>
        <begin position="341"/>
        <end position="368"/>
    </location>
</feature>
<evidence type="ECO:0000256" key="1">
    <source>
        <dbReference type="ARBA" id="ARBA00004651"/>
    </source>
</evidence>
<accession>A0A1I0IZ51</accession>
<name>A0A1I0IZ51_9FIRM</name>
<proteinExistence type="predicted"/>
<dbReference type="PROSITE" id="PS50850">
    <property type="entry name" value="MFS"/>
    <property type="match status" value="1"/>
</dbReference>
<keyword evidence="2" id="KW-0813">Transport</keyword>
<organism evidence="9 10">
    <name type="scientific">Enterocloster lavalensis</name>
    <dbReference type="NCBI Taxonomy" id="460384"/>
    <lineage>
        <taxon>Bacteria</taxon>
        <taxon>Bacillati</taxon>
        <taxon>Bacillota</taxon>
        <taxon>Clostridia</taxon>
        <taxon>Lachnospirales</taxon>
        <taxon>Lachnospiraceae</taxon>
        <taxon>Enterocloster</taxon>
    </lineage>
</organism>
<reference evidence="10" key="1">
    <citation type="submission" date="2016-10" db="EMBL/GenBank/DDBJ databases">
        <authorList>
            <person name="Varghese N."/>
            <person name="Submissions S."/>
        </authorList>
    </citation>
    <scope>NUCLEOTIDE SEQUENCE [LARGE SCALE GENOMIC DNA]</scope>
    <source>
        <strain evidence="10">NLAE-zl-G277</strain>
    </source>
</reference>
<feature type="transmembrane region" description="Helical" evidence="7">
    <location>
        <begin position="7"/>
        <end position="26"/>
    </location>
</feature>
<evidence type="ECO:0000259" key="8">
    <source>
        <dbReference type="PROSITE" id="PS50850"/>
    </source>
</evidence>
<feature type="transmembrane region" description="Helical" evidence="7">
    <location>
        <begin position="211"/>
        <end position="231"/>
    </location>
</feature>
<keyword evidence="6 7" id="KW-0472">Membrane</keyword>
<feature type="transmembrane region" description="Helical" evidence="7">
    <location>
        <begin position="99"/>
        <end position="116"/>
    </location>
</feature>
<dbReference type="GO" id="GO:0005886">
    <property type="term" value="C:plasma membrane"/>
    <property type="evidence" value="ECO:0007669"/>
    <property type="project" value="UniProtKB-SubCell"/>
</dbReference>
<gene>
    <name evidence="9" type="ORF">SAMN05216313_12521</name>
</gene>
<dbReference type="SUPFAM" id="SSF103473">
    <property type="entry name" value="MFS general substrate transporter"/>
    <property type="match status" value="1"/>
</dbReference>
<dbReference type="InterPro" id="IPR050189">
    <property type="entry name" value="MFS_Efflux_Transporters"/>
</dbReference>
<dbReference type="RefSeq" id="WP_092368027.1">
    <property type="nucleotide sequence ID" value="NZ_CABJCG010000012.1"/>
</dbReference>
<keyword evidence="4 7" id="KW-0812">Transmembrane</keyword>
<dbReference type="PANTHER" id="PTHR43124:SF3">
    <property type="entry name" value="CHLORAMPHENICOL EFFLUX PUMP RV0191"/>
    <property type="match status" value="1"/>
</dbReference>
<dbReference type="GeneID" id="93277505"/>
<sequence>MKKSFKQWATLIAICMAGGTIFKLAYLRDVFYVAMQEAFGFTNTQFGLMMTAFAVTQFIAYLPGGWITDLVPVKYLIPVSLISTGLCGFWLAAYPPFTSVLIIQAVMGITITLLFWEAMIKGTRMIGTAEEQGRMFGLLEGGRGLFATIISFAALWMFTNFGEGRMGLRATMIFYAIALCGLGVVCFFLIEKNDVEGKVNAKEALDGLVHVAKLPRVWVAGGIVFFGYSFYNGLSYFSSYLTEICGMSVSMGVAVNIVRQYLIAFIAAPIGGMIADKMGSSINYLKIALTLGTILTGIYLVIPTTMGIVVVVGLMLVLAAVMMTIRGTYYATTDEIQIPIVMSGAAAGILSIVGNTPDLFIFTLYGYFMDAYPGIQGYRYIFIAMMVFAVLGVGCCFLLAHMKKKIK</sequence>
<feature type="transmembrane region" description="Helical" evidence="7">
    <location>
        <begin position="251"/>
        <end position="272"/>
    </location>
</feature>
<feature type="domain" description="Major facilitator superfamily (MFS) profile" evidence="8">
    <location>
        <begin position="1"/>
        <end position="404"/>
    </location>
</feature>
<dbReference type="Gene3D" id="1.20.1250.20">
    <property type="entry name" value="MFS general substrate transporter like domains"/>
    <property type="match status" value="2"/>
</dbReference>